<protein>
    <submittedName>
        <fullName evidence="2">Uncharacterized protein</fullName>
    </submittedName>
</protein>
<organism evidence="2 3">
    <name type="scientific">Prototheca wickerhamii</name>
    <dbReference type="NCBI Taxonomy" id="3111"/>
    <lineage>
        <taxon>Eukaryota</taxon>
        <taxon>Viridiplantae</taxon>
        <taxon>Chlorophyta</taxon>
        <taxon>core chlorophytes</taxon>
        <taxon>Trebouxiophyceae</taxon>
        <taxon>Chlorellales</taxon>
        <taxon>Chlorellaceae</taxon>
        <taxon>Prototheca</taxon>
    </lineage>
</organism>
<evidence type="ECO:0000256" key="1">
    <source>
        <dbReference type="SAM" id="MobiDB-lite"/>
    </source>
</evidence>
<feature type="region of interest" description="Disordered" evidence="1">
    <location>
        <begin position="123"/>
        <end position="254"/>
    </location>
</feature>
<comment type="caution">
    <text evidence="2">The sequence shown here is derived from an EMBL/GenBank/DDBJ whole genome shotgun (WGS) entry which is preliminary data.</text>
</comment>
<dbReference type="EMBL" id="JASFZW010000003">
    <property type="protein sequence ID" value="KAK2079430.1"/>
    <property type="molecule type" value="Genomic_DNA"/>
</dbReference>
<feature type="compositionally biased region" description="Polar residues" evidence="1">
    <location>
        <begin position="154"/>
        <end position="163"/>
    </location>
</feature>
<keyword evidence="3" id="KW-1185">Reference proteome</keyword>
<feature type="compositionally biased region" description="Pro residues" evidence="1">
    <location>
        <begin position="212"/>
        <end position="228"/>
    </location>
</feature>
<accession>A0AAD9IML2</accession>
<dbReference type="AlphaFoldDB" id="A0AAD9IML2"/>
<gene>
    <name evidence="2" type="ORF">QBZ16_003122</name>
</gene>
<reference evidence="2" key="1">
    <citation type="submission" date="2021-01" db="EMBL/GenBank/DDBJ databases">
        <authorList>
            <person name="Eckstrom K.M.E."/>
        </authorList>
    </citation>
    <scope>NUCLEOTIDE SEQUENCE</scope>
    <source>
        <strain evidence="2">UVCC 0001</strain>
    </source>
</reference>
<proteinExistence type="predicted"/>
<name>A0AAD9IML2_PROWI</name>
<sequence length="357" mass="37937">MRLRAEYERRHASPALRLLDEVMRLLTPDAVEEESEQVSQEARVGRARARLNSAFEARAPGEDLLSLARRLAKGTAATKLVDSVADSLIDRGAFLAEARDVLECAAEGQTDLVTSIPNRKYLDTRVNYGPRPRARTPTPDVSSQQHQKRAKTSGAATPASSGRKSAKVAAGSEPEAASRLEGATTPASRPEGAKTPGSRLSGKSAHASGAQRPPPDAGRSPAPDPAPILSPGESDYGEPVPPPGPDEEPDFSGAAGWTFRLDARGQPLFISPEGYSCSSWEEVRSVIAAAERLSRFRAPAMLAWLREAATGSLSAYKLAQPASLGRMIALQRLRVATCPAEREQCAFRAGALAAGLQ</sequence>
<evidence type="ECO:0000313" key="3">
    <source>
        <dbReference type="Proteomes" id="UP001255856"/>
    </source>
</evidence>
<dbReference type="Proteomes" id="UP001255856">
    <property type="component" value="Unassembled WGS sequence"/>
</dbReference>
<evidence type="ECO:0000313" key="2">
    <source>
        <dbReference type="EMBL" id="KAK2079430.1"/>
    </source>
</evidence>